<proteinExistence type="predicted"/>
<organism evidence="1 2">
    <name type="scientific">Stephania yunnanensis</name>
    <dbReference type="NCBI Taxonomy" id="152371"/>
    <lineage>
        <taxon>Eukaryota</taxon>
        <taxon>Viridiplantae</taxon>
        <taxon>Streptophyta</taxon>
        <taxon>Embryophyta</taxon>
        <taxon>Tracheophyta</taxon>
        <taxon>Spermatophyta</taxon>
        <taxon>Magnoliopsida</taxon>
        <taxon>Ranunculales</taxon>
        <taxon>Menispermaceae</taxon>
        <taxon>Menispermoideae</taxon>
        <taxon>Cissampelideae</taxon>
        <taxon>Stephania</taxon>
    </lineage>
</organism>
<accession>A0AAP0HNA3</accession>
<evidence type="ECO:0000313" key="1">
    <source>
        <dbReference type="EMBL" id="KAK9093044.1"/>
    </source>
</evidence>
<dbReference type="AlphaFoldDB" id="A0AAP0HNA3"/>
<name>A0AAP0HNA3_9MAGN</name>
<keyword evidence="2" id="KW-1185">Reference proteome</keyword>
<protein>
    <submittedName>
        <fullName evidence="1">Uncharacterized protein</fullName>
    </submittedName>
</protein>
<gene>
    <name evidence="1" type="ORF">Syun_027955</name>
</gene>
<comment type="caution">
    <text evidence="1">The sequence shown here is derived from an EMBL/GenBank/DDBJ whole genome shotgun (WGS) entry which is preliminary data.</text>
</comment>
<sequence length="96" mass="10590">MLYGWLMTATTREVASQVEDPKLKCTAHQLWKAIEASCGANNHAQMKGFSDGLAIDGVPMSLEDLIIACLIGLEVEYLTITAILQQKLLTQPMQLR</sequence>
<dbReference type="Proteomes" id="UP001420932">
    <property type="component" value="Unassembled WGS sequence"/>
</dbReference>
<evidence type="ECO:0000313" key="2">
    <source>
        <dbReference type="Proteomes" id="UP001420932"/>
    </source>
</evidence>
<dbReference type="EMBL" id="JBBNAF010000012">
    <property type="protein sequence ID" value="KAK9093044.1"/>
    <property type="molecule type" value="Genomic_DNA"/>
</dbReference>
<reference evidence="1 2" key="1">
    <citation type="submission" date="2024-01" db="EMBL/GenBank/DDBJ databases">
        <title>Genome assemblies of Stephania.</title>
        <authorList>
            <person name="Yang L."/>
        </authorList>
    </citation>
    <scope>NUCLEOTIDE SEQUENCE [LARGE SCALE GENOMIC DNA]</scope>
    <source>
        <strain evidence="1">YNDBR</strain>
        <tissue evidence="1">Leaf</tissue>
    </source>
</reference>